<dbReference type="GO" id="GO:0005886">
    <property type="term" value="C:plasma membrane"/>
    <property type="evidence" value="ECO:0007669"/>
    <property type="project" value="UniProtKB-SubCell"/>
</dbReference>
<dbReference type="PANTHER" id="PTHR30574">
    <property type="entry name" value="INNER MEMBRANE PROTEIN YEDE"/>
    <property type="match status" value="1"/>
</dbReference>
<evidence type="ECO:0000256" key="2">
    <source>
        <dbReference type="ARBA" id="ARBA00022448"/>
    </source>
</evidence>
<evidence type="ECO:0000256" key="4">
    <source>
        <dbReference type="ARBA" id="ARBA00022519"/>
    </source>
</evidence>
<keyword evidence="5 9" id="KW-0812">Transmembrane</keyword>
<evidence type="ECO:0000313" key="10">
    <source>
        <dbReference type="EMBL" id="RUO78943.1"/>
    </source>
</evidence>
<keyword evidence="7 9" id="KW-0472">Membrane</keyword>
<evidence type="ECO:0000256" key="9">
    <source>
        <dbReference type="SAM" id="Phobius"/>
    </source>
</evidence>
<keyword evidence="4" id="KW-0997">Cell inner membrane</keyword>
<comment type="subcellular location">
    <subcellularLocation>
        <location evidence="1">Cell inner membrane</location>
        <topology evidence="1">Multi-pass membrane protein</topology>
    </subcellularLocation>
</comment>
<keyword evidence="11" id="KW-1185">Reference proteome</keyword>
<dbReference type="Pfam" id="PF04143">
    <property type="entry name" value="Sulf_transp"/>
    <property type="match status" value="1"/>
</dbReference>
<dbReference type="OrthoDB" id="9814020at2"/>
<keyword evidence="6 9" id="KW-1133">Transmembrane helix</keyword>
<dbReference type="InterPro" id="IPR007272">
    <property type="entry name" value="Sulf_transp_TsuA/YedE"/>
</dbReference>
<evidence type="ECO:0000256" key="6">
    <source>
        <dbReference type="ARBA" id="ARBA00022989"/>
    </source>
</evidence>
<keyword evidence="3" id="KW-1003">Cell membrane</keyword>
<protein>
    <submittedName>
        <fullName evidence="10">Uncharacterized protein</fullName>
    </submittedName>
</protein>
<comment type="caution">
    <text evidence="10">The sequence shown here is derived from an EMBL/GenBank/DDBJ whole genome shotgun (WGS) entry which is preliminary data.</text>
</comment>
<evidence type="ECO:0000256" key="5">
    <source>
        <dbReference type="ARBA" id="ARBA00022692"/>
    </source>
</evidence>
<name>A0A432ZM40_9GAMM</name>
<comment type="similarity">
    <text evidence="8">Belongs to the TsuA/YedE (TC 9.B.102) family.</text>
</comment>
<accession>A0A432ZM40</accession>
<evidence type="ECO:0000256" key="8">
    <source>
        <dbReference type="ARBA" id="ARBA00035655"/>
    </source>
</evidence>
<evidence type="ECO:0000256" key="1">
    <source>
        <dbReference type="ARBA" id="ARBA00004429"/>
    </source>
</evidence>
<feature type="transmembrane region" description="Helical" evidence="9">
    <location>
        <begin position="116"/>
        <end position="139"/>
    </location>
</feature>
<gene>
    <name evidence="10" type="ORF">CWI84_10110</name>
</gene>
<evidence type="ECO:0000256" key="3">
    <source>
        <dbReference type="ARBA" id="ARBA00022475"/>
    </source>
</evidence>
<dbReference type="AlphaFoldDB" id="A0A432ZM40"/>
<keyword evidence="2" id="KW-0813">Transport</keyword>
<dbReference type="Proteomes" id="UP000287996">
    <property type="component" value="Unassembled WGS sequence"/>
</dbReference>
<reference evidence="10 11" key="1">
    <citation type="journal article" date="2011" name="Front. Microbiol.">
        <title>Genomic signatures of strain selection and enhancement in Bacillus atrophaeus var. globigii, a historical biowarfare simulant.</title>
        <authorList>
            <person name="Gibbons H.S."/>
            <person name="Broomall S.M."/>
            <person name="McNew L.A."/>
            <person name="Daligault H."/>
            <person name="Chapman C."/>
            <person name="Bruce D."/>
            <person name="Karavis M."/>
            <person name="Krepps M."/>
            <person name="McGregor P.A."/>
            <person name="Hong C."/>
            <person name="Park K.H."/>
            <person name="Akmal A."/>
            <person name="Feldman A."/>
            <person name="Lin J.S."/>
            <person name="Chang W.E."/>
            <person name="Higgs B.W."/>
            <person name="Demirev P."/>
            <person name="Lindquist J."/>
            <person name="Liem A."/>
            <person name="Fochler E."/>
            <person name="Read T.D."/>
            <person name="Tapia R."/>
            <person name="Johnson S."/>
            <person name="Bishop-Lilly K.A."/>
            <person name="Detter C."/>
            <person name="Han C."/>
            <person name="Sozhamannan S."/>
            <person name="Rosenzweig C.N."/>
            <person name="Skowronski E.W."/>
        </authorList>
    </citation>
    <scope>NUCLEOTIDE SEQUENCE [LARGE SCALE GENOMIC DNA]</scope>
    <source>
        <strain evidence="10 11">CC-PW-9</strain>
    </source>
</reference>
<feature type="transmembrane region" description="Helical" evidence="9">
    <location>
        <begin position="6"/>
        <end position="27"/>
    </location>
</feature>
<feature type="transmembrane region" description="Helical" evidence="9">
    <location>
        <begin position="80"/>
        <end position="96"/>
    </location>
</feature>
<proteinExistence type="inferred from homology"/>
<sequence length="141" mass="14586">MTEFTPWSAAIGGILIGLGGLVLYLFNGRIAGISGITAGALFQRGGRGWRIAFVAGLVIAPVVIAPYIELPAWHVPKLSIWTLVAGLLVGLGTRWGSGCTSGHGVCGVSRWSMRSLVATIIFMLAGVVIASLFGGVSYVTA</sequence>
<dbReference type="PANTHER" id="PTHR30574:SF1">
    <property type="entry name" value="SULPHUR TRANSPORT DOMAIN-CONTAINING PROTEIN"/>
    <property type="match status" value="1"/>
</dbReference>
<dbReference type="EMBL" id="PIQH01000009">
    <property type="protein sequence ID" value="RUO78943.1"/>
    <property type="molecule type" value="Genomic_DNA"/>
</dbReference>
<organism evidence="10 11">
    <name type="scientific">Idiomarina tyrosinivorans</name>
    <dbReference type="NCBI Taxonomy" id="1445662"/>
    <lineage>
        <taxon>Bacteria</taxon>
        <taxon>Pseudomonadati</taxon>
        <taxon>Pseudomonadota</taxon>
        <taxon>Gammaproteobacteria</taxon>
        <taxon>Alteromonadales</taxon>
        <taxon>Idiomarinaceae</taxon>
        <taxon>Idiomarina</taxon>
    </lineage>
</organism>
<evidence type="ECO:0000256" key="7">
    <source>
        <dbReference type="ARBA" id="ARBA00023136"/>
    </source>
</evidence>
<feature type="transmembrane region" description="Helical" evidence="9">
    <location>
        <begin position="48"/>
        <end position="68"/>
    </location>
</feature>
<evidence type="ECO:0000313" key="11">
    <source>
        <dbReference type="Proteomes" id="UP000287996"/>
    </source>
</evidence>